<organism evidence="1 2">
    <name type="scientific">Thermocatellispora tengchongensis</name>
    <dbReference type="NCBI Taxonomy" id="1073253"/>
    <lineage>
        <taxon>Bacteria</taxon>
        <taxon>Bacillati</taxon>
        <taxon>Actinomycetota</taxon>
        <taxon>Actinomycetes</taxon>
        <taxon>Streptosporangiales</taxon>
        <taxon>Streptosporangiaceae</taxon>
        <taxon>Thermocatellispora</taxon>
    </lineage>
</organism>
<sequence length="68" mass="7172">MAFTEIDYDVSHDATGVAGVAAVATITLNPPERLNAFTPAMRGELVEAAYRGFPLKVPDRPVNPCGLG</sequence>
<dbReference type="AlphaFoldDB" id="A0A840NWI2"/>
<accession>A0A840NWI2</accession>
<proteinExistence type="predicted"/>
<reference evidence="1 2" key="1">
    <citation type="submission" date="2020-08" db="EMBL/GenBank/DDBJ databases">
        <title>Genomic Encyclopedia of Type Strains, Phase IV (KMG-IV): sequencing the most valuable type-strain genomes for metagenomic binning, comparative biology and taxonomic classification.</title>
        <authorList>
            <person name="Goeker M."/>
        </authorList>
    </citation>
    <scope>NUCLEOTIDE SEQUENCE [LARGE SCALE GENOMIC DNA]</scope>
    <source>
        <strain evidence="1 2">DSM 45615</strain>
    </source>
</reference>
<dbReference type="EMBL" id="JACHGN010000002">
    <property type="protein sequence ID" value="MBB5131169.1"/>
    <property type="molecule type" value="Genomic_DNA"/>
</dbReference>
<protein>
    <submittedName>
        <fullName evidence="1">Enoyl-CoA hydratase/carnithine racemase</fullName>
    </submittedName>
</protein>
<name>A0A840NWI2_9ACTN</name>
<comment type="caution">
    <text evidence="1">The sequence shown here is derived from an EMBL/GenBank/DDBJ whole genome shotgun (WGS) entry which is preliminary data.</text>
</comment>
<evidence type="ECO:0000313" key="1">
    <source>
        <dbReference type="EMBL" id="MBB5131169.1"/>
    </source>
</evidence>
<evidence type="ECO:0000313" key="2">
    <source>
        <dbReference type="Proteomes" id="UP000578449"/>
    </source>
</evidence>
<dbReference type="Gene3D" id="3.30.300.220">
    <property type="match status" value="1"/>
</dbReference>
<dbReference type="InterPro" id="IPR029045">
    <property type="entry name" value="ClpP/crotonase-like_dom_sf"/>
</dbReference>
<keyword evidence="2" id="KW-1185">Reference proteome</keyword>
<dbReference type="SUPFAM" id="SSF52096">
    <property type="entry name" value="ClpP/crotonase"/>
    <property type="match status" value="1"/>
</dbReference>
<gene>
    <name evidence="1" type="ORF">HNP84_000875</name>
</gene>
<dbReference type="RefSeq" id="WP_185048019.1">
    <property type="nucleotide sequence ID" value="NZ_BAABIX010000074.1"/>
</dbReference>
<dbReference type="Proteomes" id="UP000578449">
    <property type="component" value="Unassembled WGS sequence"/>
</dbReference>